<dbReference type="InterPro" id="IPR049386">
    <property type="entry name" value="FCSD_central"/>
</dbReference>
<dbReference type="GO" id="GO:0050660">
    <property type="term" value="F:flavin adenine dinucleotide binding"/>
    <property type="evidence" value="ECO:0007669"/>
    <property type="project" value="InterPro"/>
</dbReference>
<keyword evidence="6" id="KW-0560">Oxidoreductase</keyword>
<dbReference type="InterPro" id="IPR015323">
    <property type="entry name" value="FlavoCytC_S_DH_flav-bd"/>
</dbReference>
<evidence type="ECO:0000256" key="1">
    <source>
        <dbReference type="ARBA" id="ARBA00022630"/>
    </source>
</evidence>
<organism evidence="6">
    <name type="scientific">uncultured Thiotrichaceae bacterium</name>
    <dbReference type="NCBI Taxonomy" id="298394"/>
    <lineage>
        <taxon>Bacteria</taxon>
        <taxon>Pseudomonadati</taxon>
        <taxon>Pseudomonadota</taxon>
        <taxon>Gammaproteobacteria</taxon>
        <taxon>Thiotrichales</taxon>
        <taxon>Thiotrichaceae</taxon>
        <taxon>environmental samples</taxon>
    </lineage>
</organism>
<dbReference type="InterPro" id="IPR016156">
    <property type="entry name" value="FAD/NAD-linked_Rdtase_dimer_sf"/>
</dbReference>
<dbReference type="InterPro" id="IPR023753">
    <property type="entry name" value="FAD/NAD-binding_dom"/>
</dbReference>
<dbReference type="InterPro" id="IPR036188">
    <property type="entry name" value="FAD/NAD-bd_sf"/>
</dbReference>
<feature type="domain" description="Sulfide dehydrogenase [flavocytochrome c] flavoprotein chain central" evidence="5">
    <location>
        <begin position="166"/>
        <end position="286"/>
    </location>
</feature>
<dbReference type="EC" id="1.8.2.-" evidence="6"/>
<dbReference type="PROSITE" id="PS51318">
    <property type="entry name" value="TAT"/>
    <property type="match status" value="1"/>
</dbReference>
<proteinExistence type="predicted"/>
<dbReference type="Pfam" id="PF21706">
    <property type="entry name" value="FCSD_central"/>
    <property type="match status" value="1"/>
</dbReference>
<dbReference type="SUPFAM" id="SSF51905">
    <property type="entry name" value="FAD/NAD(P)-binding domain"/>
    <property type="match status" value="2"/>
</dbReference>
<evidence type="ECO:0000259" key="3">
    <source>
        <dbReference type="Pfam" id="PF07992"/>
    </source>
</evidence>
<dbReference type="Gene3D" id="3.90.760.10">
    <property type="entry name" value="Flavocytochrome c sulphide dehydrogenase, flavin-binding domain"/>
    <property type="match status" value="1"/>
</dbReference>
<keyword evidence="2" id="KW-0274">FAD</keyword>
<keyword evidence="1" id="KW-0285">Flavoprotein</keyword>
<dbReference type="Gene3D" id="3.50.50.60">
    <property type="entry name" value="FAD/NAD(P)-binding domain"/>
    <property type="match status" value="2"/>
</dbReference>
<dbReference type="EMBL" id="CACVAY010000111">
    <property type="protein sequence ID" value="CAA6822849.1"/>
    <property type="molecule type" value="Genomic_DNA"/>
</dbReference>
<dbReference type="InterPro" id="IPR052541">
    <property type="entry name" value="SQRD"/>
</dbReference>
<evidence type="ECO:0000259" key="4">
    <source>
        <dbReference type="Pfam" id="PF09242"/>
    </source>
</evidence>
<evidence type="ECO:0000313" key="6">
    <source>
        <dbReference type="EMBL" id="CAA6822849.1"/>
    </source>
</evidence>
<dbReference type="PANTHER" id="PTHR43755">
    <property type="match status" value="1"/>
</dbReference>
<dbReference type="InterPro" id="IPR037092">
    <property type="entry name" value="FlavoCytC_S_DH_flav-bd_sf"/>
</dbReference>
<dbReference type="Pfam" id="PF09242">
    <property type="entry name" value="FCSD-flav_bind"/>
    <property type="match status" value="1"/>
</dbReference>
<dbReference type="SUPFAM" id="SSF55424">
    <property type="entry name" value="FAD/NAD-linked reductases, dimerisation (C-terminal) domain"/>
    <property type="match status" value="1"/>
</dbReference>
<dbReference type="GO" id="GO:0016491">
    <property type="term" value="F:oxidoreductase activity"/>
    <property type="evidence" value="ECO:0007669"/>
    <property type="project" value="UniProtKB-KW"/>
</dbReference>
<evidence type="ECO:0000256" key="2">
    <source>
        <dbReference type="ARBA" id="ARBA00022827"/>
    </source>
</evidence>
<gene>
    <name evidence="6" type="ORF">HELGO_WM21147</name>
</gene>
<dbReference type="InterPro" id="IPR006311">
    <property type="entry name" value="TAT_signal"/>
</dbReference>
<feature type="domain" description="Flavocytochrome c sulphide dehydrogenase flavin-binding" evidence="4">
    <location>
        <begin position="363"/>
        <end position="432"/>
    </location>
</feature>
<dbReference type="PANTHER" id="PTHR43755:SF1">
    <property type="entry name" value="FAD-DEPENDENT PYRIDINE NUCLEOTIDE-DISULPHIDE OXIDOREDUCTASE"/>
    <property type="match status" value="1"/>
</dbReference>
<dbReference type="Pfam" id="PF07992">
    <property type="entry name" value="Pyr_redox_2"/>
    <property type="match status" value="1"/>
</dbReference>
<reference evidence="6" key="1">
    <citation type="submission" date="2020-01" db="EMBL/GenBank/DDBJ databases">
        <authorList>
            <person name="Meier V. D."/>
            <person name="Meier V D."/>
        </authorList>
    </citation>
    <scope>NUCLEOTIDE SEQUENCE</scope>
    <source>
        <strain evidence="6">HLG_WM_MAG_07</strain>
    </source>
</reference>
<feature type="domain" description="FAD/NAD(P)-binding" evidence="3">
    <location>
        <begin position="34"/>
        <end position="151"/>
    </location>
</feature>
<sequence length="433" mass="46555">MKTNSRRHFLKSVVAGSMVMLSGIPAKSWGADAHVVVVGGGTAGATFAKYLKKADPSIRVTIIEKNATYHTCYMSNEVLGGGRELSSLAFTYDDLRRKYGIEVLIDEVTGLNSQAKIITTTGGANISYDRCVVAPGIGFRYDLIEGYDENIAATSVHHAWKAGTQTTSLRNQLEAMDDGGTFVMAAPPNPYRCPPAPYERASQVAHYFKKHKPASKILILDPKSAFAKQPLFEEGWMELYGYGTNDSMIERVSGADNLTTGLDVANKTATTADGMIHQADVLNIIPAQKAGTIAFAMNLTDDSGWCPINPANFESTLISDVHVIGDASNADPLPKSGFAANSEAKACALAVSAMLNGRQPERASFTNGCYSVVGDDYAISIVAVYETADDGKSIQKITNAGGMSPIAASDDERKVDVQYAYSWYNNFTKDVFD</sequence>
<name>A0A6S6U825_9GAMM</name>
<protein>
    <submittedName>
        <fullName evidence="6">Sulfide dehydrogenase [flavocytochrome C] flavoprotein chain (EC)</fullName>
        <ecNumber evidence="6">1.8.2.-</ecNumber>
    </submittedName>
</protein>
<accession>A0A6S6U825</accession>
<evidence type="ECO:0000259" key="5">
    <source>
        <dbReference type="Pfam" id="PF21706"/>
    </source>
</evidence>
<dbReference type="AlphaFoldDB" id="A0A6S6U825"/>